<dbReference type="InterPro" id="IPR058193">
    <property type="entry name" value="VanY/YodJ_core_dom"/>
</dbReference>
<dbReference type="AlphaFoldDB" id="A0A0K9GYT1"/>
<accession>A0A0K9GYT1</accession>
<dbReference type="InterPro" id="IPR003709">
    <property type="entry name" value="VanY-like_core_dom"/>
</dbReference>
<dbReference type="PATRIC" id="fig|1679170.3.peg.4828"/>
<dbReference type="STRING" id="1679170.AC625_21400"/>
<dbReference type="InterPro" id="IPR009045">
    <property type="entry name" value="Zn_M74/Hedgehog-like"/>
</dbReference>
<protein>
    <recommendedName>
        <fullName evidence="2">D-alanyl-D-alanine carboxypeptidase-like core domain-containing protein</fullName>
    </recommendedName>
</protein>
<organism evidence="3 4">
    <name type="scientific">Peribacillus loiseleuriae</name>
    <dbReference type="NCBI Taxonomy" id="1679170"/>
    <lineage>
        <taxon>Bacteria</taxon>
        <taxon>Bacillati</taxon>
        <taxon>Bacillota</taxon>
        <taxon>Bacilli</taxon>
        <taxon>Bacillales</taxon>
        <taxon>Bacillaceae</taxon>
        <taxon>Peribacillus</taxon>
    </lineage>
</organism>
<dbReference type="GO" id="GO:0008233">
    <property type="term" value="F:peptidase activity"/>
    <property type="evidence" value="ECO:0007669"/>
    <property type="project" value="InterPro"/>
</dbReference>
<sequence length="265" mass="29319">MEALNMSKIGMTTMLLSAFLLVTSGCSHDNHSMVKEPITEKDKPVQTERSNTSSIEGTTGANQNPVVPATVMKPNEIPVLVNKENILPDNYKPSDLVYPDVRFTFTEKIEKRMMRKEAAAALELLFQAADEQGVPLAGVSAYRSQKTQTSLFNHYVEKDGLEAALLYSATPGTSEHQTGLAIDVTSSDGSCAAEDCFGETDQAQWLIDNAPTYGFIIRYEEGKESITGYKYEPWHLRYVGKKLAQELTDRGITLEEYYQASLAAK</sequence>
<evidence type="ECO:0000313" key="3">
    <source>
        <dbReference type="EMBL" id="KMY51766.1"/>
    </source>
</evidence>
<gene>
    <name evidence="3" type="ORF">AC625_21400</name>
</gene>
<feature type="region of interest" description="Disordered" evidence="1">
    <location>
        <begin position="36"/>
        <end position="67"/>
    </location>
</feature>
<feature type="compositionally biased region" description="Basic and acidic residues" evidence="1">
    <location>
        <begin position="36"/>
        <end position="46"/>
    </location>
</feature>
<feature type="compositionally biased region" description="Polar residues" evidence="1">
    <location>
        <begin position="47"/>
        <end position="65"/>
    </location>
</feature>
<dbReference type="EMBL" id="LFZW01000001">
    <property type="protein sequence ID" value="KMY51766.1"/>
    <property type="molecule type" value="Genomic_DNA"/>
</dbReference>
<dbReference type="CDD" id="cd14852">
    <property type="entry name" value="LD-carboxypeptidase"/>
    <property type="match status" value="1"/>
</dbReference>
<evidence type="ECO:0000256" key="1">
    <source>
        <dbReference type="SAM" id="MobiDB-lite"/>
    </source>
</evidence>
<dbReference type="PANTHER" id="PTHR34385">
    <property type="entry name" value="D-ALANYL-D-ALANINE CARBOXYPEPTIDASE"/>
    <property type="match status" value="1"/>
</dbReference>
<dbReference type="SUPFAM" id="SSF55166">
    <property type="entry name" value="Hedgehog/DD-peptidase"/>
    <property type="match status" value="1"/>
</dbReference>
<dbReference type="Gene3D" id="3.30.1380.10">
    <property type="match status" value="1"/>
</dbReference>
<name>A0A0K9GYT1_9BACI</name>
<dbReference type="Pfam" id="PF02557">
    <property type="entry name" value="VanY"/>
    <property type="match status" value="1"/>
</dbReference>
<evidence type="ECO:0000259" key="2">
    <source>
        <dbReference type="Pfam" id="PF02557"/>
    </source>
</evidence>
<keyword evidence="4" id="KW-1185">Reference proteome</keyword>
<dbReference type="InterPro" id="IPR052179">
    <property type="entry name" value="DD-CPase-like"/>
</dbReference>
<reference evidence="4" key="1">
    <citation type="submission" date="2015-07" db="EMBL/GenBank/DDBJ databases">
        <title>Genome sequencing project for genomic taxonomy and phylogenomics of Bacillus-like bacteria.</title>
        <authorList>
            <person name="Liu B."/>
            <person name="Wang J."/>
            <person name="Zhu Y."/>
            <person name="Liu G."/>
            <person name="Chen Q."/>
            <person name="Chen Z."/>
            <person name="Lan J."/>
            <person name="Che J."/>
            <person name="Ge C."/>
            <person name="Shi H."/>
            <person name="Pan Z."/>
            <person name="Liu X."/>
        </authorList>
    </citation>
    <scope>NUCLEOTIDE SEQUENCE [LARGE SCALE GENOMIC DNA]</scope>
    <source>
        <strain evidence="4">FJAT-27997</strain>
    </source>
</reference>
<feature type="domain" description="D-alanyl-D-alanine carboxypeptidase-like core" evidence="2">
    <location>
        <begin position="112"/>
        <end position="241"/>
    </location>
</feature>
<comment type="caution">
    <text evidence="3">The sequence shown here is derived from an EMBL/GenBank/DDBJ whole genome shotgun (WGS) entry which is preliminary data.</text>
</comment>
<dbReference type="Proteomes" id="UP000037146">
    <property type="component" value="Unassembled WGS sequence"/>
</dbReference>
<evidence type="ECO:0000313" key="4">
    <source>
        <dbReference type="Proteomes" id="UP000037146"/>
    </source>
</evidence>
<proteinExistence type="predicted"/>
<dbReference type="GO" id="GO:0006508">
    <property type="term" value="P:proteolysis"/>
    <property type="evidence" value="ECO:0007669"/>
    <property type="project" value="InterPro"/>
</dbReference>
<dbReference type="PANTHER" id="PTHR34385:SF1">
    <property type="entry name" value="PEPTIDOGLYCAN L-ALANYL-D-GLUTAMATE ENDOPEPTIDASE CWLK"/>
    <property type="match status" value="1"/>
</dbReference>